<accession>A0A8D8CRA2</accession>
<dbReference type="EMBL" id="HBUE01134048">
    <property type="protein sequence ID" value="CAG6497808.1"/>
    <property type="molecule type" value="Transcribed_RNA"/>
</dbReference>
<protein>
    <submittedName>
        <fullName evidence="1">(northern house mosquito) hypothetical protein</fullName>
    </submittedName>
</protein>
<sequence length="143" mass="16902">MMLQLIRPTCRGQRRSRNITPQNQILRNLNRSARIQLHLPRSSLRRRHHLQINLLAQPALHFRQQIFLLPVSTRRPNRGLAVNENLPRGRRSRLPQFRNDAPALVVTHDGRQLAAHSDRLGRRQRTVLQRYDERAIVRSVRSR</sequence>
<name>A0A8D8CRA2_CULPI</name>
<reference evidence="1" key="1">
    <citation type="submission" date="2021-05" db="EMBL/GenBank/DDBJ databases">
        <authorList>
            <person name="Alioto T."/>
            <person name="Alioto T."/>
            <person name="Gomez Garrido J."/>
        </authorList>
    </citation>
    <scope>NUCLEOTIDE SEQUENCE</scope>
</reference>
<organism evidence="1">
    <name type="scientific">Culex pipiens</name>
    <name type="common">House mosquito</name>
    <dbReference type="NCBI Taxonomy" id="7175"/>
    <lineage>
        <taxon>Eukaryota</taxon>
        <taxon>Metazoa</taxon>
        <taxon>Ecdysozoa</taxon>
        <taxon>Arthropoda</taxon>
        <taxon>Hexapoda</taxon>
        <taxon>Insecta</taxon>
        <taxon>Pterygota</taxon>
        <taxon>Neoptera</taxon>
        <taxon>Endopterygota</taxon>
        <taxon>Diptera</taxon>
        <taxon>Nematocera</taxon>
        <taxon>Culicoidea</taxon>
        <taxon>Culicidae</taxon>
        <taxon>Culicinae</taxon>
        <taxon>Culicini</taxon>
        <taxon>Culex</taxon>
        <taxon>Culex</taxon>
    </lineage>
</organism>
<dbReference type="AlphaFoldDB" id="A0A8D8CRA2"/>
<evidence type="ECO:0000313" key="1">
    <source>
        <dbReference type="EMBL" id="CAG6497808.1"/>
    </source>
</evidence>
<proteinExistence type="predicted"/>